<dbReference type="AlphaFoldDB" id="A0A1M4TX77"/>
<dbReference type="PANTHER" id="PTHR11795">
    <property type="entry name" value="BRANCHED-CHAIN AMINO ACID TRANSPORT SYSTEM PERMEASE PROTEIN LIVH"/>
    <property type="match status" value="1"/>
</dbReference>
<feature type="transmembrane region" description="Helical" evidence="9">
    <location>
        <begin position="75"/>
        <end position="97"/>
    </location>
</feature>
<reference evidence="11" key="1">
    <citation type="submission" date="2016-11" db="EMBL/GenBank/DDBJ databases">
        <authorList>
            <person name="Varghese N."/>
            <person name="Submissions S."/>
        </authorList>
    </citation>
    <scope>NUCLEOTIDE SEQUENCE [LARGE SCALE GENOMIC DNA]</scope>
    <source>
        <strain evidence="11">DSM 18761</strain>
    </source>
</reference>
<organism evidence="10 11">
    <name type="scientific">Thermoanaerobacter uzonensis DSM 18761</name>
    <dbReference type="NCBI Taxonomy" id="1123369"/>
    <lineage>
        <taxon>Bacteria</taxon>
        <taxon>Bacillati</taxon>
        <taxon>Bacillota</taxon>
        <taxon>Clostridia</taxon>
        <taxon>Thermoanaerobacterales</taxon>
        <taxon>Thermoanaerobacteraceae</taxon>
        <taxon>Thermoanaerobacter</taxon>
    </lineage>
</organism>
<keyword evidence="4 9" id="KW-0812">Transmembrane</keyword>
<proteinExistence type="inferred from homology"/>
<evidence type="ECO:0000256" key="3">
    <source>
        <dbReference type="ARBA" id="ARBA00022475"/>
    </source>
</evidence>
<feature type="transmembrane region" description="Helical" evidence="9">
    <location>
        <begin position="122"/>
        <end position="140"/>
    </location>
</feature>
<name>A0A1M4TX77_9THEO</name>
<dbReference type="InterPro" id="IPR001851">
    <property type="entry name" value="ABC_transp_permease"/>
</dbReference>
<evidence type="ECO:0000256" key="4">
    <source>
        <dbReference type="ARBA" id="ARBA00022692"/>
    </source>
</evidence>
<dbReference type="PANTHER" id="PTHR11795:SF445">
    <property type="entry name" value="AMINO ACID ABC TRANSPORTER PERMEASE PROTEIN"/>
    <property type="match status" value="1"/>
</dbReference>
<gene>
    <name evidence="10" type="ORF">SAMN02745195_00522</name>
</gene>
<dbReference type="InterPro" id="IPR052157">
    <property type="entry name" value="BCAA_transport_permease"/>
</dbReference>
<dbReference type="GO" id="GO:0022857">
    <property type="term" value="F:transmembrane transporter activity"/>
    <property type="evidence" value="ECO:0007669"/>
    <property type="project" value="InterPro"/>
</dbReference>
<dbReference type="CDD" id="cd06582">
    <property type="entry name" value="TM_PBP1_LivH_like"/>
    <property type="match status" value="1"/>
</dbReference>
<feature type="transmembrane region" description="Helical" evidence="9">
    <location>
        <begin position="246"/>
        <end position="264"/>
    </location>
</feature>
<keyword evidence="6 9" id="KW-1133">Transmembrane helix</keyword>
<keyword evidence="7 9" id="KW-0472">Membrane</keyword>
<evidence type="ECO:0000256" key="7">
    <source>
        <dbReference type="ARBA" id="ARBA00023136"/>
    </source>
</evidence>
<protein>
    <submittedName>
        <fullName evidence="10">Branched-chain amino acid transport system permease protein</fullName>
    </submittedName>
</protein>
<feature type="transmembrane region" description="Helical" evidence="9">
    <location>
        <begin position="221"/>
        <end position="240"/>
    </location>
</feature>
<dbReference type="Pfam" id="PF02653">
    <property type="entry name" value="BPD_transp_2"/>
    <property type="match status" value="1"/>
</dbReference>
<comment type="similarity">
    <text evidence="8">Belongs to the binding-protein-dependent transport system permease family. LivHM subfamily.</text>
</comment>
<dbReference type="GO" id="GO:0006865">
    <property type="term" value="P:amino acid transport"/>
    <property type="evidence" value="ECO:0007669"/>
    <property type="project" value="UniProtKB-KW"/>
</dbReference>
<evidence type="ECO:0000313" key="10">
    <source>
        <dbReference type="EMBL" id="SHE48984.1"/>
    </source>
</evidence>
<evidence type="ECO:0000256" key="2">
    <source>
        <dbReference type="ARBA" id="ARBA00022448"/>
    </source>
</evidence>
<evidence type="ECO:0000256" key="8">
    <source>
        <dbReference type="ARBA" id="ARBA00037998"/>
    </source>
</evidence>
<evidence type="ECO:0000256" key="5">
    <source>
        <dbReference type="ARBA" id="ARBA00022970"/>
    </source>
</evidence>
<evidence type="ECO:0000256" key="6">
    <source>
        <dbReference type="ARBA" id="ARBA00022989"/>
    </source>
</evidence>
<keyword evidence="3" id="KW-1003">Cell membrane</keyword>
<evidence type="ECO:0000256" key="1">
    <source>
        <dbReference type="ARBA" id="ARBA00004651"/>
    </source>
</evidence>
<keyword evidence="2" id="KW-0813">Transport</keyword>
<keyword evidence="5" id="KW-0029">Amino-acid transport</keyword>
<accession>A0A1M4TX77</accession>
<comment type="subcellular location">
    <subcellularLocation>
        <location evidence="1">Cell membrane</location>
        <topology evidence="1">Multi-pass membrane protein</topology>
    </subcellularLocation>
</comment>
<evidence type="ECO:0000313" key="11">
    <source>
        <dbReference type="Proteomes" id="UP000184127"/>
    </source>
</evidence>
<keyword evidence="11" id="KW-1185">Reference proteome</keyword>
<dbReference type="EMBL" id="FQUR01000007">
    <property type="protein sequence ID" value="SHE48984.1"/>
    <property type="molecule type" value="Genomic_DNA"/>
</dbReference>
<evidence type="ECO:0000256" key="9">
    <source>
        <dbReference type="SAM" id="Phobius"/>
    </source>
</evidence>
<feature type="transmembrane region" description="Helical" evidence="9">
    <location>
        <begin position="12"/>
        <end position="36"/>
    </location>
</feature>
<dbReference type="Proteomes" id="UP000184127">
    <property type="component" value="Unassembled WGS sequence"/>
</dbReference>
<sequence>MGYNLTFWTLKIINFAQGDLLMIVVMLSLSFGILWFKLPMVLAVIIALIIAALFGVLLQKVAISPLLKNPSSSGWIVSTMGAGIVLQSIAVMLWGTIEMAFPYFSGKQVIIKISSATLDMQWLIIMGVTLAIVLLFEIFVDNTIFGKAIKATAADKFAARAMGINTDKIVIFSVASSSVLAGIAGVLIAPILSANPYMGSMIGIKGFAAAVLGGMGSTKGALVGGIIIGISELLASGFINPALKDAVSLLILFGVLVFLPNGIFGQQYYEKV</sequence>
<dbReference type="GO" id="GO:0005886">
    <property type="term" value="C:plasma membrane"/>
    <property type="evidence" value="ECO:0007669"/>
    <property type="project" value="UniProtKB-SubCell"/>
</dbReference>
<feature type="transmembrane region" description="Helical" evidence="9">
    <location>
        <begin position="169"/>
        <end position="191"/>
    </location>
</feature>
<feature type="transmembrane region" description="Helical" evidence="9">
    <location>
        <begin position="42"/>
        <end position="63"/>
    </location>
</feature>